<evidence type="ECO:0000313" key="10">
    <source>
        <dbReference type="EMBL" id="MBB5873172.1"/>
    </source>
</evidence>
<dbReference type="Pfam" id="PF13231">
    <property type="entry name" value="PMT_2"/>
    <property type="match status" value="1"/>
</dbReference>
<keyword evidence="4 10" id="KW-0808">Transferase</keyword>
<feature type="transmembrane region" description="Helical" evidence="8">
    <location>
        <begin position="164"/>
        <end position="187"/>
    </location>
</feature>
<evidence type="ECO:0000259" key="9">
    <source>
        <dbReference type="Pfam" id="PF13231"/>
    </source>
</evidence>
<comment type="caution">
    <text evidence="10">The sequence shown here is derived from an EMBL/GenBank/DDBJ whole genome shotgun (WGS) entry which is preliminary data.</text>
</comment>
<organism evidence="10 11">
    <name type="scientific">Allocatelliglobosispora scoriae</name>
    <dbReference type="NCBI Taxonomy" id="643052"/>
    <lineage>
        <taxon>Bacteria</taxon>
        <taxon>Bacillati</taxon>
        <taxon>Actinomycetota</taxon>
        <taxon>Actinomycetes</taxon>
        <taxon>Micromonosporales</taxon>
        <taxon>Micromonosporaceae</taxon>
        <taxon>Allocatelliglobosispora</taxon>
    </lineage>
</organism>
<keyword evidence="11" id="KW-1185">Reference proteome</keyword>
<feature type="transmembrane region" description="Helical" evidence="8">
    <location>
        <begin position="134"/>
        <end position="152"/>
    </location>
</feature>
<feature type="transmembrane region" description="Helical" evidence="8">
    <location>
        <begin position="105"/>
        <end position="128"/>
    </location>
</feature>
<sequence>MSQRSMSANRLALAAPAALTAVLGAIGLSSRQLWQDELATWWATALPGTDLTRLISQHDLTLAPYYALMHGWVTITGTSPVALRLPSLLAMVLAAALVTALGRRLLGVTGGVAGGLLFAVIPAISRYAQEARPYALVLAAAALSTLLLLRVLDRPTALRWADYGFALAVTVSLHLVAALLLLAHAAWVWQRRRGGRAPAAWLATTAIALVPGVALTLDSFDQREQVSWIDTTWLSALMLLSDLTASIPVAIGLILLAALGTARGWREHRDTLFPLLIWAAAPPLLLLAVSPLADLVVPRYLLFTLPAWALLAASGVASLLLHTSLPVGTSPLPSPQHADAAGPLPTAESSAAAKPLPRFAAKRGHFAARSHALLQNVTGWRAGGLVLVVLVVLVVGLPGVVDQVGVRRDPSWAPDFRGAAVVIGERALPGDGLAYADASWRERLGTTYHLPATARWLPDPFAEVSAAERGDYAVAECPAPRTCLPDEIRRLWFVTTTIGGDPFAGLPSGKAAVLREEFTIASTMEFTELRLLLLMRSTNPS</sequence>
<dbReference type="RefSeq" id="WP_184843941.1">
    <property type="nucleotide sequence ID" value="NZ_JACHMN010000003.1"/>
</dbReference>
<keyword evidence="6 8" id="KW-1133">Transmembrane helix</keyword>
<evidence type="ECO:0000256" key="7">
    <source>
        <dbReference type="ARBA" id="ARBA00023136"/>
    </source>
</evidence>
<dbReference type="AlphaFoldDB" id="A0A841C292"/>
<reference evidence="10 11" key="1">
    <citation type="submission" date="2020-08" db="EMBL/GenBank/DDBJ databases">
        <title>Sequencing the genomes of 1000 actinobacteria strains.</title>
        <authorList>
            <person name="Klenk H.-P."/>
        </authorList>
    </citation>
    <scope>NUCLEOTIDE SEQUENCE [LARGE SCALE GENOMIC DNA]</scope>
    <source>
        <strain evidence="10 11">DSM 45362</strain>
    </source>
</reference>
<dbReference type="Proteomes" id="UP000587527">
    <property type="component" value="Unassembled WGS sequence"/>
</dbReference>
<keyword evidence="3 10" id="KW-0328">Glycosyltransferase</keyword>
<feature type="domain" description="Glycosyltransferase RgtA/B/C/D-like" evidence="9">
    <location>
        <begin position="68"/>
        <end position="210"/>
    </location>
</feature>
<dbReference type="PANTHER" id="PTHR33908:SF3">
    <property type="entry name" value="UNDECAPRENYL PHOSPHATE-ALPHA-4-AMINO-4-DEOXY-L-ARABINOSE ARABINOSYL TRANSFERASE"/>
    <property type="match status" value="1"/>
</dbReference>
<dbReference type="GO" id="GO:0005886">
    <property type="term" value="C:plasma membrane"/>
    <property type="evidence" value="ECO:0007669"/>
    <property type="project" value="UniProtKB-SubCell"/>
</dbReference>
<keyword evidence="2" id="KW-1003">Cell membrane</keyword>
<dbReference type="GO" id="GO:0009103">
    <property type="term" value="P:lipopolysaccharide biosynthetic process"/>
    <property type="evidence" value="ECO:0007669"/>
    <property type="project" value="UniProtKB-ARBA"/>
</dbReference>
<dbReference type="InterPro" id="IPR038731">
    <property type="entry name" value="RgtA/B/C-like"/>
</dbReference>
<feature type="transmembrane region" description="Helical" evidence="8">
    <location>
        <begin position="81"/>
        <end position="98"/>
    </location>
</feature>
<dbReference type="EC" id="2.4.1.-" evidence="10"/>
<gene>
    <name evidence="10" type="ORF">F4553_006606</name>
</gene>
<evidence type="ECO:0000256" key="6">
    <source>
        <dbReference type="ARBA" id="ARBA00022989"/>
    </source>
</evidence>
<feature type="transmembrane region" description="Helical" evidence="8">
    <location>
        <begin position="300"/>
        <end position="321"/>
    </location>
</feature>
<dbReference type="InterPro" id="IPR050297">
    <property type="entry name" value="LipidA_mod_glycosyltrf_83"/>
</dbReference>
<evidence type="ECO:0000256" key="1">
    <source>
        <dbReference type="ARBA" id="ARBA00004651"/>
    </source>
</evidence>
<dbReference type="EMBL" id="JACHMN010000003">
    <property type="protein sequence ID" value="MBB5873172.1"/>
    <property type="molecule type" value="Genomic_DNA"/>
</dbReference>
<evidence type="ECO:0000256" key="4">
    <source>
        <dbReference type="ARBA" id="ARBA00022679"/>
    </source>
</evidence>
<feature type="transmembrane region" description="Helical" evidence="8">
    <location>
        <begin position="199"/>
        <end position="220"/>
    </location>
</feature>
<keyword evidence="5 8" id="KW-0812">Transmembrane</keyword>
<keyword evidence="7 8" id="KW-0472">Membrane</keyword>
<evidence type="ECO:0000256" key="5">
    <source>
        <dbReference type="ARBA" id="ARBA00022692"/>
    </source>
</evidence>
<evidence type="ECO:0000256" key="8">
    <source>
        <dbReference type="SAM" id="Phobius"/>
    </source>
</evidence>
<feature type="transmembrane region" description="Helical" evidence="8">
    <location>
        <begin position="380"/>
        <end position="401"/>
    </location>
</feature>
<proteinExistence type="predicted"/>
<dbReference type="PANTHER" id="PTHR33908">
    <property type="entry name" value="MANNOSYLTRANSFERASE YKCB-RELATED"/>
    <property type="match status" value="1"/>
</dbReference>
<dbReference type="GO" id="GO:0010041">
    <property type="term" value="P:response to iron(III) ion"/>
    <property type="evidence" value="ECO:0007669"/>
    <property type="project" value="TreeGrafter"/>
</dbReference>
<accession>A0A841C292</accession>
<evidence type="ECO:0000256" key="3">
    <source>
        <dbReference type="ARBA" id="ARBA00022676"/>
    </source>
</evidence>
<feature type="transmembrane region" description="Helical" evidence="8">
    <location>
        <begin position="232"/>
        <end position="259"/>
    </location>
</feature>
<evidence type="ECO:0000313" key="11">
    <source>
        <dbReference type="Proteomes" id="UP000587527"/>
    </source>
</evidence>
<name>A0A841C292_9ACTN</name>
<protein>
    <submittedName>
        <fullName evidence="10">Mannosyltransferase</fullName>
        <ecNumber evidence="10">2.4.1.-</ecNumber>
    </submittedName>
</protein>
<comment type="subcellular location">
    <subcellularLocation>
        <location evidence="1">Cell membrane</location>
        <topology evidence="1">Multi-pass membrane protein</topology>
    </subcellularLocation>
</comment>
<feature type="transmembrane region" description="Helical" evidence="8">
    <location>
        <begin position="271"/>
        <end position="293"/>
    </location>
</feature>
<evidence type="ECO:0000256" key="2">
    <source>
        <dbReference type="ARBA" id="ARBA00022475"/>
    </source>
</evidence>
<dbReference type="GO" id="GO:0016763">
    <property type="term" value="F:pentosyltransferase activity"/>
    <property type="evidence" value="ECO:0007669"/>
    <property type="project" value="TreeGrafter"/>
</dbReference>